<protein>
    <submittedName>
        <fullName evidence="2">MerR family transcriptional regulator</fullName>
    </submittedName>
</protein>
<dbReference type="RefSeq" id="WP_225675328.1">
    <property type="nucleotide sequence ID" value="NZ_JAEDAH010000072.1"/>
</dbReference>
<evidence type="ECO:0000313" key="3">
    <source>
        <dbReference type="Proteomes" id="UP000714380"/>
    </source>
</evidence>
<accession>A0ABS7ZUZ7</accession>
<evidence type="ECO:0000259" key="1">
    <source>
        <dbReference type="Pfam" id="PF13411"/>
    </source>
</evidence>
<sequence>MSDSQKLTLDQVAEILAMKAVTIKRYVREGLLDGQEENGQLIFEPEKVSRFKELQERLR</sequence>
<keyword evidence="3" id="KW-1185">Reference proteome</keyword>
<gene>
    <name evidence="2" type="ORF">I9W95_12330</name>
</gene>
<dbReference type="SUPFAM" id="SSF46955">
    <property type="entry name" value="Putative DNA-binding domain"/>
    <property type="match status" value="1"/>
</dbReference>
<feature type="domain" description="HTH merR-type" evidence="1">
    <location>
        <begin position="8"/>
        <end position="56"/>
    </location>
</feature>
<organism evidence="2 3">
    <name type="scientific">Thalassolituus marinus</name>
    <dbReference type="NCBI Taxonomy" id="671053"/>
    <lineage>
        <taxon>Bacteria</taxon>
        <taxon>Pseudomonadati</taxon>
        <taxon>Pseudomonadota</taxon>
        <taxon>Gammaproteobacteria</taxon>
        <taxon>Oceanospirillales</taxon>
        <taxon>Oceanospirillaceae</taxon>
        <taxon>Thalassolituus</taxon>
    </lineage>
</organism>
<name>A0ABS7ZUZ7_9GAMM</name>
<reference evidence="2 3" key="1">
    <citation type="submission" date="2020-12" db="EMBL/GenBank/DDBJ databases">
        <title>Novel Thalassolituus-related marine hydrocarbonoclastic bacteria mediated algae-derived hydrocarbons mineralization in twilight zone of the northern South China Sea.</title>
        <authorList>
            <person name="Dong C."/>
        </authorList>
    </citation>
    <scope>NUCLEOTIDE SEQUENCE [LARGE SCALE GENOMIC DNA]</scope>
    <source>
        <strain evidence="2 3">IMCC1826</strain>
    </source>
</reference>
<dbReference type="Pfam" id="PF13411">
    <property type="entry name" value="MerR_1"/>
    <property type="match status" value="1"/>
</dbReference>
<dbReference type="Proteomes" id="UP000714380">
    <property type="component" value="Unassembled WGS sequence"/>
</dbReference>
<comment type="caution">
    <text evidence="2">The sequence shown here is derived from an EMBL/GenBank/DDBJ whole genome shotgun (WGS) entry which is preliminary data.</text>
</comment>
<dbReference type="InterPro" id="IPR009061">
    <property type="entry name" value="DNA-bd_dom_put_sf"/>
</dbReference>
<dbReference type="Gene3D" id="1.10.1660.10">
    <property type="match status" value="1"/>
</dbReference>
<evidence type="ECO:0000313" key="2">
    <source>
        <dbReference type="EMBL" id="MCA6064395.1"/>
    </source>
</evidence>
<dbReference type="InterPro" id="IPR000551">
    <property type="entry name" value="MerR-type_HTH_dom"/>
</dbReference>
<proteinExistence type="predicted"/>
<dbReference type="EMBL" id="JAEDAH010000072">
    <property type="protein sequence ID" value="MCA6064395.1"/>
    <property type="molecule type" value="Genomic_DNA"/>
</dbReference>